<dbReference type="AlphaFoldDB" id="A0A438GLG6"/>
<sequence length="94" mass="10703">MAGCKPIDTPMEAHHLLGEKQKKEELTGSRYLSENGGEFKLEAYTDANWVVSMIDKRSTTKYCTFLERNLVNWRSKKQPKVAHSSAEADLRVMA</sequence>
<proteinExistence type="predicted"/>
<feature type="compositionally biased region" description="Basic and acidic residues" evidence="1">
    <location>
        <begin position="11"/>
        <end position="21"/>
    </location>
</feature>
<evidence type="ECO:0000256" key="1">
    <source>
        <dbReference type="SAM" id="MobiDB-lite"/>
    </source>
</evidence>
<dbReference type="EMBL" id="QGNW01000401">
    <property type="protein sequence ID" value="RVW73047.1"/>
    <property type="molecule type" value="Genomic_DNA"/>
</dbReference>
<dbReference type="PANTHER" id="PTHR11439:SF463">
    <property type="entry name" value="REVERSE TRANSCRIPTASE TY1_COPIA-TYPE DOMAIN-CONTAINING PROTEIN"/>
    <property type="match status" value="1"/>
</dbReference>
<evidence type="ECO:0008006" key="4">
    <source>
        <dbReference type="Google" id="ProtNLM"/>
    </source>
</evidence>
<organism evidence="2 3">
    <name type="scientific">Vitis vinifera</name>
    <name type="common">Grape</name>
    <dbReference type="NCBI Taxonomy" id="29760"/>
    <lineage>
        <taxon>Eukaryota</taxon>
        <taxon>Viridiplantae</taxon>
        <taxon>Streptophyta</taxon>
        <taxon>Embryophyta</taxon>
        <taxon>Tracheophyta</taxon>
        <taxon>Spermatophyta</taxon>
        <taxon>Magnoliopsida</taxon>
        <taxon>eudicotyledons</taxon>
        <taxon>Gunneridae</taxon>
        <taxon>Pentapetalae</taxon>
        <taxon>rosids</taxon>
        <taxon>Vitales</taxon>
        <taxon>Vitaceae</taxon>
        <taxon>Viteae</taxon>
        <taxon>Vitis</taxon>
    </lineage>
</organism>
<comment type="caution">
    <text evidence="2">The sequence shown here is derived from an EMBL/GenBank/DDBJ whole genome shotgun (WGS) entry which is preliminary data.</text>
</comment>
<dbReference type="CDD" id="cd09272">
    <property type="entry name" value="RNase_HI_RT_Ty1"/>
    <property type="match status" value="1"/>
</dbReference>
<reference evidence="2 3" key="1">
    <citation type="journal article" date="2018" name="PLoS Genet.">
        <title>Population sequencing reveals clonal diversity and ancestral inbreeding in the grapevine cultivar Chardonnay.</title>
        <authorList>
            <person name="Roach M.J."/>
            <person name="Johnson D.L."/>
            <person name="Bohlmann J."/>
            <person name="van Vuuren H.J."/>
            <person name="Jones S.J."/>
            <person name="Pretorius I.S."/>
            <person name="Schmidt S.A."/>
            <person name="Borneman A.R."/>
        </authorList>
    </citation>
    <scope>NUCLEOTIDE SEQUENCE [LARGE SCALE GENOMIC DNA]</scope>
    <source>
        <strain evidence="3">cv. Chardonnay</strain>
        <tissue evidence="2">Leaf</tissue>
    </source>
</reference>
<feature type="region of interest" description="Disordered" evidence="1">
    <location>
        <begin position="1"/>
        <end position="21"/>
    </location>
</feature>
<evidence type="ECO:0000313" key="2">
    <source>
        <dbReference type="EMBL" id="RVW73047.1"/>
    </source>
</evidence>
<evidence type="ECO:0000313" key="3">
    <source>
        <dbReference type="Proteomes" id="UP000288805"/>
    </source>
</evidence>
<name>A0A438GLG6_VITVI</name>
<dbReference type="Proteomes" id="UP000288805">
    <property type="component" value="Unassembled WGS sequence"/>
</dbReference>
<protein>
    <recommendedName>
        <fullName evidence="4">Mitochondrial protein</fullName>
    </recommendedName>
</protein>
<accession>A0A438GLG6</accession>
<gene>
    <name evidence="2" type="ORF">CK203_061052</name>
</gene>
<dbReference type="PANTHER" id="PTHR11439">
    <property type="entry name" value="GAG-POL-RELATED RETROTRANSPOSON"/>
    <property type="match status" value="1"/>
</dbReference>